<feature type="transmembrane region" description="Helical" evidence="1">
    <location>
        <begin position="14"/>
        <end position="34"/>
    </location>
</feature>
<organism evidence="2 3">
    <name type="scientific">Aquimarina addita</name>
    <dbReference type="NCBI Taxonomy" id="870485"/>
    <lineage>
        <taxon>Bacteria</taxon>
        <taxon>Pseudomonadati</taxon>
        <taxon>Bacteroidota</taxon>
        <taxon>Flavobacteriia</taxon>
        <taxon>Flavobacteriales</taxon>
        <taxon>Flavobacteriaceae</taxon>
        <taxon>Aquimarina</taxon>
    </lineage>
</organism>
<feature type="transmembrane region" description="Helical" evidence="1">
    <location>
        <begin position="46"/>
        <end position="64"/>
    </location>
</feature>
<feature type="transmembrane region" description="Helical" evidence="1">
    <location>
        <begin position="76"/>
        <end position="93"/>
    </location>
</feature>
<keyword evidence="3" id="KW-1185">Reference proteome</keyword>
<evidence type="ECO:0000313" key="2">
    <source>
        <dbReference type="EMBL" id="GAA3515773.1"/>
    </source>
</evidence>
<comment type="caution">
    <text evidence="2">The sequence shown here is derived from an EMBL/GenBank/DDBJ whole genome shotgun (WGS) entry which is preliminary data.</text>
</comment>
<accession>A0ABP6UQF4</accession>
<dbReference type="Pfam" id="PF17555">
    <property type="entry name" value="TssN"/>
    <property type="match status" value="1"/>
</dbReference>
<dbReference type="EMBL" id="BAABCW010000015">
    <property type="protein sequence ID" value="GAA3515773.1"/>
    <property type="molecule type" value="Genomic_DNA"/>
</dbReference>
<feature type="transmembrane region" description="Helical" evidence="1">
    <location>
        <begin position="113"/>
        <end position="134"/>
    </location>
</feature>
<keyword evidence="1" id="KW-0472">Membrane</keyword>
<dbReference type="RefSeq" id="WP_344929187.1">
    <property type="nucleotide sequence ID" value="NZ_BAABCW010000015.1"/>
</dbReference>
<sequence length="290" mass="34211">MSLTLHFISLNPDFIKIGLLLLGVSAILMGLVSGLKKLFTKNKKKFFLYIIVTVILFAATAFLSNEKVLNDIPLNNYIAFQILFLLLGSLHVFTLRKFFPDLSENFSDFWTEFLYTIVTVFVGLIGFLFIVDMYKPEYQYMFTSSALWFIIPFMVVKLYEFSIAVPVAIYKKWFYPIDKRMQDPKNEELVNPLVISFEFNKKKRTKEFSNFRLKAPEKMEFGKLFYFFINDYNERHPGGEIQFLDEKNNPYGWIFYTKPKWFGSQKHIDFTRTVESNNIVEDDVIICKRA</sequence>
<dbReference type="Proteomes" id="UP001500459">
    <property type="component" value="Unassembled WGS sequence"/>
</dbReference>
<keyword evidence="1" id="KW-1133">Transmembrane helix</keyword>
<feature type="transmembrane region" description="Helical" evidence="1">
    <location>
        <begin position="146"/>
        <end position="170"/>
    </location>
</feature>
<dbReference type="InterPro" id="IPR035177">
    <property type="entry name" value="TssN"/>
</dbReference>
<reference evidence="3" key="1">
    <citation type="journal article" date="2019" name="Int. J. Syst. Evol. Microbiol.">
        <title>The Global Catalogue of Microorganisms (GCM) 10K type strain sequencing project: providing services to taxonomists for standard genome sequencing and annotation.</title>
        <authorList>
            <consortium name="The Broad Institute Genomics Platform"/>
            <consortium name="The Broad Institute Genome Sequencing Center for Infectious Disease"/>
            <person name="Wu L."/>
            <person name="Ma J."/>
        </authorList>
    </citation>
    <scope>NUCLEOTIDE SEQUENCE [LARGE SCALE GENOMIC DNA]</scope>
    <source>
        <strain evidence="3">JCM 17106</strain>
    </source>
</reference>
<proteinExistence type="predicted"/>
<evidence type="ECO:0000256" key="1">
    <source>
        <dbReference type="SAM" id="Phobius"/>
    </source>
</evidence>
<name>A0ABP6UQF4_9FLAO</name>
<evidence type="ECO:0000313" key="3">
    <source>
        <dbReference type="Proteomes" id="UP001500459"/>
    </source>
</evidence>
<keyword evidence="1" id="KW-0812">Transmembrane</keyword>
<protein>
    <submittedName>
        <fullName evidence="2">TssN family type VI secretion system protein</fullName>
    </submittedName>
</protein>
<gene>
    <name evidence="2" type="ORF">GCM10022393_32190</name>
</gene>